<dbReference type="RefSeq" id="WP_009233540.1">
    <property type="nucleotide sequence ID" value="NZ_KE951780.1"/>
</dbReference>
<keyword evidence="1" id="KW-0812">Transmembrane</keyword>
<dbReference type="PATRIC" id="fig|1227262.3.peg.2219"/>
<feature type="transmembrane region" description="Helical" evidence="1">
    <location>
        <begin position="12"/>
        <end position="30"/>
    </location>
</feature>
<evidence type="ECO:0000256" key="1">
    <source>
        <dbReference type="SAM" id="Phobius"/>
    </source>
</evidence>
<protein>
    <submittedName>
        <fullName evidence="2">Uncharacterized protein</fullName>
    </submittedName>
</protein>
<evidence type="ECO:0000313" key="3">
    <source>
        <dbReference type="Proteomes" id="UP000016498"/>
    </source>
</evidence>
<comment type="caution">
    <text evidence="2">The sequence shown here is derived from an EMBL/GenBank/DDBJ whole genome shotgun (WGS) entry which is preliminary data.</text>
</comment>
<reference evidence="2 3" key="1">
    <citation type="submission" date="2013-06" db="EMBL/GenBank/DDBJ databases">
        <authorList>
            <person name="Weinstock G."/>
            <person name="Sodergren E."/>
            <person name="Lobos E.A."/>
            <person name="Fulton L."/>
            <person name="Fulton R."/>
            <person name="Courtney L."/>
            <person name="Fronick C."/>
            <person name="O'Laughlin M."/>
            <person name="Godfrey J."/>
            <person name="Wilson R.M."/>
            <person name="Miner T."/>
            <person name="Farmer C."/>
            <person name="Delehaunty K."/>
            <person name="Cordes M."/>
            <person name="Minx P."/>
            <person name="Tomlinson C."/>
            <person name="Chen J."/>
            <person name="Wollam A."/>
            <person name="Pepin K.H."/>
            <person name="Bhonagiri V."/>
            <person name="Zhang X."/>
            <person name="Warren W."/>
            <person name="Mitreva M."/>
            <person name="Mardis E.R."/>
            <person name="Wilson R.K."/>
        </authorList>
    </citation>
    <scope>NUCLEOTIDE SEQUENCE [LARGE SCALE GENOMIC DNA]</scope>
    <source>
        <strain evidence="2 3">F0510</strain>
    </source>
</reference>
<dbReference type="HOGENOM" id="CLU_3245961_0_0_11"/>
<proteinExistence type="predicted"/>
<evidence type="ECO:0000313" key="2">
    <source>
        <dbReference type="EMBL" id="ERH16021.1"/>
    </source>
</evidence>
<dbReference type="Proteomes" id="UP000016498">
    <property type="component" value="Unassembled WGS sequence"/>
</dbReference>
<name>U1Q083_9ACTO</name>
<gene>
    <name evidence="2" type="ORF">HMPREF1549_02725</name>
</gene>
<organism evidence="2 3">
    <name type="scientific">Actinomyces johnsonii F0510</name>
    <dbReference type="NCBI Taxonomy" id="1227262"/>
    <lineage>
        <taxon>Bacteria</taxon>
        <taxon>Bacillati</taxon>
        <taxon>Actinomycetota</taxon>
        <taxon>Actinomycetes</taxon>
        <taxon>Actinomycetales</taxon>
        <taxon>Actinomycetaceae</taxon>
        <taxon>Actinomyces</taxon>
    </lineage>
</organism>
<dbReference type="AlphaFoldDB" id="U1Q083"/>
<keyword evidence="1" id="KW-1133">Transmembrane helix</keyword>
<dbReference type="EMBL" id="AWSD01000320">
    <property type="protein sequence ID" value="ERH16021.1"/>
    <property type="molecule type" value="Genomic_DNA"/>
</dbReference>
<accession>U1Q083</accession>
<keyword evidence="1" id="KW-0472">Membrane</keyword>
<sequence>MMILAAWLTAPIGRIVSVLTGTALVLIVMIRRSRPTRDDRSH</sequence>